<comment type="caution">
    <text evidence="1">The sequence shown here is derived from an EMBL/GenBank/DDBJ whole genome shotgun (WGS) entry which is preliminary data.</text>
</comment>
<accession>A0A9D8KGJ0</accession>
<sequence length="294" mass="32592">MGLISLCHPDEKKSCGACCGLYNWEDNSRETLTKLMGKRREAYLKAGGGCGVGREGVDLDIMARELDKIDTPRVLFDVIHNCPFVGFVDDGGNRVGCMIHPVNNGGVELRDVSFYGAELCSGHECPSYRVLTEREVRAVSAVIDDWYLYGLVITDIDLVKEFFTITANRIGEEIDPGRLDRPAVKEACLNFFRLKETWPFSNGRGRFGKYSFSEAEYRIEREVAKGGLNISQSPYFKIFLSLATDFKTEGEAKEADRIVDGILTDFIRAYREAPLKVDSGEAPLSAGGGGGRSR</sequence>
<gene>
    <name evidence="1" type="ORF">JW984_11265</name>
</gene>
<reference evidence="1" key="2">
    <citation type="submission" date="2021-01" db="EMBL/GenBank/DDBJ databases">
        <authorList>
            <person name="Hahn C.R."/>
            <person name="Youssef N.H."/>
            <person name="Elshahed M."/>
        </authorList>
    </citation>
    <scope>NUCLEOTIDE SEQUENCE</scope>
    <source>
        <strain evidence="1">Zod_Metabat.24</strain>
    </source>
</reference>
<name>A0A9D8KGJ0_9DELT</name>
<evidence type="ECO:0000313" key="1">
    <source>
        <dbReference type="EMBL" id="MBN1573764.1"/>
    </source>
</evidence>
<organism evidence="1 2">
    <name type="scientific">Candidatus Zymogenus saltonus</name>
    <dbReference type="NCBI Taxonomy" id="2844893"/>
    <lineage>
        <taxon>Bacteria</taxon>
        <taxon>Deltaproteobacteria</taxon>
        <taxon>Candidatus Zymogenia</taxon>
        <taxon>Candidatus Zymogeniales</taxon>
        <taxon>Candidatus Zymogenaceae</taxon>
        <taxon>Candidatus Zymogenus</taxon>
    </lineage>
</organism>
<dbReference type="AlphaFoldDB" id="A0A9D8KGJ0"/>
<reference evidence="1" key="1">
    <citation type="journal article" date="2021" name="Environ. Microbiol.">
        <title>Genomic characterization of three novel Desulfobacterota classes expand the metabolic and phylogenetic diversity of the phylum.</title>
        <authorList>
            <person name="Murphy C.L."/>
            <person name="Biggerstaff J."/>
            <person name="Eichhorn A."/>
            <person name="Ewing E."/>
            <person name="Shahan R."/>
            <person name="Soriano D."/>
            <person name="Stewart S."/>
            <person name="VanMol K."/>
            <person name="Walker R."/>
            <person name="Walters P."/>
            <person name="Elshahed M.S."/>
            <person name="Youssef N.H."/>
        </authorList>
    </citation>
    <scope>NUCLEOTIDE SEQUENCE</scope>
    <source>
        <strain evidence="1">Zod_Metabat.24</strain>
    </source>
</reference>
<evidence type="ECO:0000313" key="2">
    <source>
        <dbReference type="Proteomes" id="UP000809273"/>
    </source>
</evidence>
<proteinExistence type="predicted"/>
<dbReference type="EMBL" id="JAFGIX010000055">
    <property type="protein sequence ID" value="MBN1573764.1"/>
    <property type="molecule type" value="Genomic_DNA"/>
</dbReference>
<dbReference type="Proteomes" id="UP000809273">
    <property type="component" value="Unassembled WGS sequence"/>
</dbReference>
<protein>
    <submittedName>
        <fullName evidence="1">Uncharacterized protein</fullName>
    </submittedName>
</protein>